<evidence type="ECO:0000256" key="5">
    <source>
        <dbReference type="ARBA" id="ARBA00023004"/>
    </source>
</evidence>
<sequence>MVQPKSNDYNTISAVPFAPNLGAEIYGVDLSEPISDEQFAEVEAAFHTYQVLFFKEQKEIPPQQHIDFGKRFGPLHAHPAAPTMAGFPEIFEIHATKDSKVANGEFWHSDVSCDETPPLGTMLQMHILPPCGGDTMFSDSYAAYDDLSEPIKKMLDGLTALHSSEHIYKGRYSDRGRNDKDIDCPEATHPIVRTHPDTGRKSLFVNRTFTTKINGLSDSESDAILEMLFQHAEHIDYQIRYRWSLNDMAFWDNRCCMHRAIWDYWPAERKGRRVTVKGERPV</sequence>
<evidence type="ECO:0000313" key="7">
    <source>
        <dbReference type="EMBL" id="SHG78614.1"/>
    </source>
</evidence>
<dbReference type="Pfam" id="PF02668">
    <property type="entry name" value="TauD"/>
    <property type="match status" value="1"/>
</dbReference>
<evidence type="ECO:0000256" key="1">
    <source>
        <dbReference type="ARBA" id="ARBA00005896"/>
    </source>
</evidence>
<keyword evidence="4" id="KW-0560">Oxidoreductase</keyword>
<dbReference type="EMBL" id="FQXB01000001">
    <property type="protein sequence ID" value="SHG78614.1"/>
    <property type="molecule type" value="Genomic_DNA"/>
</dbReference>
<dbReference type="InterPro" id="IPR003819">
    <property type="entry name" value="TauD/TfdA-like"/>
</dbReference>
<dbReference type="STRING" id="1508389.SAMN05444003_0915"/>
<dbReference type="SUPFAM" id="SSF51197">
    <property type="entry name" value="Clavaminate synthase-like"/>
    <property type="match status" value="1"/>
</dbReference>
<keyword evidence="2" id="KW-0479">Metal-binding</keyword>
<proteinExistence type="inferred from homology"/>
<evidence type="ECO:0000313" key="8">
    <source>
        <dbReference type="Proteomes" id="UP000184074"/>
    </source>
</evidence>
<evidence type="ECO:0000256" key="4">
    <source>
        <dbReference type="ARBA" id="ARBA00023002"/>
    </source>
</evidence>
<keyword evidence="8" id="KW-1185">Reference proteome</keyword>
<dbReference type="RefSeq" id="WP_072899634.1">
    <property type="nucleotide sequence ID" value="NZ_FQXB01000001.1"/>
</dbReference>
<dbReference type="GO" id="GO:0000908">
    <property type="term" value="F:taurine dioxygenase activity"/>
    <property type="evidence" value="ECO:0007669"/>
    <property type="project" value="TreeGrafter"/>
</dbReference>
<dbReference type="GO" id="GO:0006790">
    <property type="term" value="P:sulfur compound metabolic process"/>
    <property type="evidence" value="ECO:0007669"/>
    <property type="project" value="TreeGrafter"/>
</dbReference>
<dbReference type="AlphaFoldDB" id="A0A1M5MMH5"/>
<feature type="domain" description="TauD/TfdA-like" evidence="6">
    <location>
        <begin position="16"/>
        <end position="275"/>
    </location>
</feature>
<keyword evidence="3 7" id="KW-0223">Dioxygenase</keyword>
<reference evidence="7 8" key="1">
    <citation type="submission" date="2016-11" db="EMBL/GenBank/DDBJ databases">
        <authorList>
            <person name="Jaros S."/>
            <person name="Januszkiewicz K."/>
            <person name="Wedrychowicz H."/>
        </authorList>
    </citation>
    <scope>NUCLEOTIDE SEQUENCE [LARGE SCALE GENOMIC DNA]</scope>
    <source>
        <strain evidence="7 8">DSM 28715</strain>
    </source>
</reference>
<dbReference type="OrthoDB" id="7209371at2"/>
<evidence type="ECO:0000259" key="6">
    <source>
        <dbReference type="Pfam" id="PF02668"/>
    </source>
</evidence>
<accession>A0A1M5MMH5</accession>
<dbReference type="InterPro" id="IPR051323">
    <property type="entry name" value="AtsK-like"/>
</dbReference>
<comment type="similarity">
    <text evidence="1">Belongs to the TfdA dioxygenase family.</text>
</comment>
<dbReference type="InterPro" id="IPR042098">
    <property type="entry name" value="TauD-like_sf"/>
</dbReference>
<protein>
    <submittedName>
        <fullName evidence="7">Taurine dioxygenase</fullName>
    </submittedName>
</protein>
<evidence type="ECO:0000256" key="2">
    <source>
        <dbReference type="ARBA" id="ARBA00022723"/>
    </source>
</evidence>
<gene>
    <name evidence="7" type="ORF">SAMN05444003_0915</name>
</gene>
<dbReference type="GO" id="GO:0046872">
    <property type="term" value="F:metal ion binding"/>
    <property type="evidence" value="ECO:0007669"/>
    <property type="project" value="UniProtKB-KW"/>
</dbReference>
<dbReference type="PANTHER" id="PTHR30468">
    <property type="entry name" value="ALPHA-KETOGLUTARATE-DEPENDENT SULFONATE DIOXYGENASE"/>
    <property type="match status" value="1"/>
</dbReference>
<evidence type="ECO:0000256" key="3">
    <source>
        <dbReference type="ARBA" id="ARBA00022964"/>
    </source>
</evidence>
<dbReference type="Gene3D" id="3.60.130.10">
    <property type="entry name" value="Clavaminate synthase-like"/>
    <property type="match status" value="1"/>
</dbReference>
<dbReference type="Proteomes" id="UP000184074">
    <property type="component" value="Unassembled WGS sequence"/>
</dbReference>
<dbReference type="GO" id="GO:0005737">
    <property type="term" value="C:cytoplasm"/>
    <property type="evidence" value="ECO:0007669"/>
    <property type="project" value="TreeGrafter"/>
</dbReference>
<name>A0A1M5MMH5_9RHOB</name>
<keyword evidence="5" id="KW-0408">Iron</keyword>
<dbReference type="PANTHER" id="PTHR30468:SF1">
    <property type="entry name" value="ALPHA-KETOGLUTARATE-DEPENDENT SULFONATE DIOXYGENASE"/>
    <property type="match status" value="1"/>
</dbReference>
<organism evidence="7 8">
    <name type="scientific">Cognatiyoonia sediminum</name>
    <dbReference type="NCBI Taxonomy" id="1508389"/>
    <lineage>
        <taxon>Bacteria</taxon>
        <taxon>Pseudomonadati</taxon>
        <taxon>Pseudomonadota</taxon>
        <taxon>Alphaproteobacteria</taxon>
        <taxon>Rhodobacterales</taxon>
        <taxon>Paracoccaceae</taxon>
        <taxon>Cognatiyoonia</taxon>
    </lineage>
</organism>